<dbReference type="PRINTS" id="PR00301">
    <property type="entry name" value="HEATSHOCK70"/>
</dbReference>
<dbReference type="Pfam" id="PF00012">
    <property type="entry name" value="HSP70"/>
    <property type="match status" value="1"/>
</dbReference>
<dbReference type="GO" id="GO:0140662">
    <property type="term" value="F:ATP-dependent protein folding chaperone"/>
    <property type="evidence" value="ECO:0007669"/>
    <property type="project" value="InterPro"/>
</dbReference>
<name>A0A8S2X7D8_9BILA</name>
<dbReference type="EMBL" id="CAJOBA010090591">
    <property type="protein sequence ID" value="CAF4482824.1"/>
    <property type="molecule type" value="Genomic_DNA"/>
</dbReference>
<keyword evidence="2" id="KW-0547">Nucleotide-binding</keyword>
<proteinExistence type="inferred from homology"/>
<dbReference type="Proteomes" id="UP000677228">
    <property type="component" value="Unassembled WGS sequence"/>
</dbReference>
<sequence>LLVIVLPDEAVAYGAATQAAILTGDKSEEVKDLLLLDIAPISLVIKFQKSK</sequence>
<comment type="similarity">
    <text evidence="1">Belongs to the heat shock protein 70 family.</text>
</comment>
<evidence type="ECO:0000313" key="4">
    <source>
        <dbReference type="EMBL" id="CAF1643523.1"/>
    </source>
</evidence>
<dbReference type="GO" id="GO:0005524">
    <property type="term" value="F:ATP binding"/>
    <property type="evidence" value="ECO:0007669"/>
    <property type="project" value="UniProtKB-KW"/>
</dbReference>
<gene>
    <name evidence="4" type="ORF">OVA965_LOCUS44425</name>
    <name evidence="5" type="ORF">TMI583_LOCUS47219</name>
</gene>
<evidence type="ECO:0000256" key="3">
    <source>
        <dbReference type="ARBA" id="ARBA00022840"/>
    </source>
</evidence>
<evidence type="ECO:0000256" key="2">
    <source>
        <dbReference type="ARBA" id="ARBA00022741"/>
    </source>
</evidence>
<evidence type="ECO:0000256" key="1">
    <source>
        <dbReference type="ARBA" id="ARBA00007381"/>
    </source>
</evidence>
<organism evidence="5 6">
    <name type="scientific">Didymodactylos carnosus</name>
    <dbReference type="NCBI Taxonomy" id="1234261"/>
    <lineage>
        <taxon>Eukaryota</taxon>
        <taxon>Metazoa</taxon>
        <taxon>Spiralia</taxon>
        <taxon>Gnathifera</taxon>
        <taxon>Rotifera</taxon>
        <taxon>Eurotatoria</taxon>
        <taxon>Bdelloidea</taxon>
        <taxon>Philodinida</taxon>
        <taxon>Philodinidae</taxon>
        <taxon>Didymodactylos</taxon>
    </lineage>
</organism>
<feature type="non-terminal residue" evidence="5">
    <location>
        <position position="1"/>
    </location>
</feature>
<dbReference type="AlphaFoldDB" id="A0A8S2X7D8"/>
<evidence type="ECO:0000313" key="5">
    <source>
        <dbReference type="EMBL" id="CAF4482824.1"/>
    </source>
</evidence>
<evidence type="ECO:0000313" key="6">
    <source>
        <dbReference type="Proteomes" id="UP000682733"/>
    </source>
</evidence>
<comment type="caution">
    <text evidence="5">The sequence shown here is derived from an EMBL/GenBank/DDBJ whole genome shotgun (WGS) entry which is preliminary data.</text>
</comment>
<keyword evidence="3" id="KW-0067">ATP-binding</keyword>
<accession>A0A8S2X7D8</accession>
<dbReference type="EMBL" id="CAJNOK010063316">
    <property type="protein sequence ID" value="CAF1643523.1"/>
    <property type="molecule type" value="Genomic_DNA"/>
</dbReference>
<protein>
    <submittedName>
        <fullName evidence="5">Uncharacterized protein</fullName>
    </submittedName>
</protein>
<dbReference type="Proteomes" id="UP000682733">
    <property type="component" value="Unassembled WGS sequence"/>
</dbReference>
<reference evidence="5" key="1">
    <citation type="submission" date="2021-02" db="EMBL/GenBank/DDBJ databases">
        <authorList>
            <person name="Nowell W R."/>
        </authorList>
    </citation>
    <scope>NUCLEOTIDE SEQUENCE</scope>
</reference>
<dbReference type="InterPro" id="IPR013126">
    <property type="entry name" value="Hsp_70_fam"/>
</dbReference>